<reference evidence="2 3" key="1">
    <citation type="journal article" date="2024" name="G3 (Bethesda)">
        <title>Genome assembly of Hibiscus sabdariffa L. provides insights into metabolisms of medicinal natural products.</title>
        <authorList>
            <person name="Kim T."/>
        </authorList>
    </citation>
    <scope>NUCLEOTIDE SEQUENCE [LARGE SCALE GENOMIC DNA]</scope>
    <source>
        <strain evidence="2">TK-2024</strain>
        <tissue evidence="2">Old leaves</tissue>
    </source>
</reference>
<evidence type="ECO:0000256" key="1">
    <source>
        <dbReference type="SAM" id="MobiDB-lite"/>
    </source>
</evidence>
<name>A0ABR2D2V2_9ROSI</name>
<accession>A0ABR2D2V2</accession>
<evidence type="ECO:0000313" key="2">
    <source>
        <dbReference type="EMBL" id="KAK8529115.1"/>
    </source>
</evidence>
<gene>
    <name evidence="2" type="ORF">V6N12_059906</name>
</gene>
<proteinExistence type="predicted"/>
<feature type="region of interest" description="Disordered" evidence="1">
    <location>
        <begin position="1"/>
        <end position="22"/>
    </location>
</feature>
<comment type="caution">
    <text evidence="2">The sequence shown here is derived from an EMBL/GenBank/DDBJ whole genome shotgun (WGS) entry which is preliminary data.</text>
</comment>
<dbReference type="Proteomes" id="UP001472677">
    <property type="component" value="Unassembled WGS sequence"/>
</dbReference>
<evidence type="ECO:0000313" key="3">
    <source>
        <dbReference type="Proteomes" id="UP001472677"/>
    </source>
</evidence>
<organism evidence="2 3">
    <name type="scientific">Hibiscus sabdariffa</name>
    <name type="common">roselle</name>
    <dbReference type="NCBI Taxonomy" id="183260"/>
    <lineage>
        <taxon>Eukaryota</taxon>
        <taxon>Viridiplantae</taxon>
        <taxon>Streptophyta</taxon>
        <taxon>Embryophyta</taxon>
        <taxon>Tracheophyta</taxon>
        <taxon>Spermatophyta</taxon>
        <taxon>Magnoliopsida</taxon>
        <taxon>eudicotyledons</taxon>
        <taxon>Gunneridae</taxon>
        <taxon>Pentapetalae</taxon>
        <taxon>rosids</taxon>
        <taxon>malvids</taxon>
        <taxon>Malvales</taxon>
        <taxon>Malvaceae</taxon>
        <taxon>Malvoideae</taxon>
        <taxon>Hibiscus</taxon>
    </lineage>
</organism>
<protein>
    <submittedName>
        <fullName evidence="2">Uncharacterized protein</fullName>
    </submittedName>
</protein>
<dbReference type="EMBL" id="JBBPBM010000036">
    <property type="protein sequence ID" value="KAK8529115.1"/>
    <property type="molecule type" value="Genomic_DNA"/>
</dbReference>
<keyword evidence="3" id="KW-1185">Reference proteome</keyword>
<feature type="compositionally biased region" description="Basic and acidic residues" evidence="1">
    <location>
        <begin position="1"/>
        <end position="13"/>
    </location>
</feature>
<sequence>MDLKEKGKGRVERQSSGMRKEHRAACPLSRMPLALALARSQMVTPEFLSYVARRSSLILAGFHSDTNGLWSGIFVVVVNGGFLGRFQCQMWKSVETTMMIQAMKNIKHIQTQARGLRLFFVQFEACPKVVRFQLGSEILLDFGMFPFRHQWSVE</sequence>